<name>A0A9N8EF52_9STRA</name>
<evidence type="ECO:0000256" key="2">
    <source>
        <dbReference type="SAM" id="MobiDB-lite"/>
    </source>
</evidence>
<organism evidence="3 4">
    <name type="scientific">Seminavis robusta</name>
    <dbReference type="NCBI Taxonomy" id="568900"/>
    <lineage>
        <taxon>Eukaryota</taxon>
        <taxon>Sar</taxon>
        <taxon>Stramenopiles</taxon>
        <taxon>Ochrophyta</taxon>
        <taxon>Bacillariophyta</taxon>
        <taxon>Bacillariophyceae</taxon>
        <taxon>Bacillariophycidae</taxon>
        <taxon>Naviculales</taxon>
        <taxon>Naviculaceae</taxon>
        <taxon>Seminavis</taxon>
    </lineage>
</organism>
<comment type="cofactor">
    <cofactor evidence="1">
        <name>Fe cation</name>
        <dbReference type="ChEBI" id="CHEBI:24875"/>
    </cofactor>
</comment>
<accession>A0A9N8EF52</accession>
<dbReference type="AlphaFoldDB" id="A0A9N8EF52"/>
<gene>
    <name evidence="3" type="ORF">SEMRO_1003_G230070.1</name>
</gene>
<evidence type="ECO:0000313" key="4">
    <source>
        <dbReference type="Proteomes" id="UP001153069"/>
    </source>
</evidence>
<evidence type="ECO:0000313" key="3">
    <source>
        <dbReference type="EMBL" id="CAB9519270.1"/>
    </source>
</evidence>
<dbReference type="Gene3D" id="2.60.120.620">
    <property type="entry name" value="q2cbj1_9rhob like domain"/>
    <property type="match status" value="1"/>
</dbReference>
<dbReference type="Pfam" id="PF05721">
    <property type="entry name" value="PhyH"/>
    <property type="match status" value="1"/>
</dbReference>
<dbReference type="Proteomes" id="UP001153069">
    <property type="component" value="Unassembled WGS sequence"/>
</dbReference>
<dbReference type="EMBL" id="CAICTM010001001">
    <property type="protein sequence ID" value="CAB9519270.1"/>
    <property type="molecule type" value="Genomic_DNA"/>
</dbReference>
<dbReference type="PANTHER" id="PTHR20883">
    <property type="entry name" value="PHYTANOYL-COA DIOXYGENASE DOMAIN CONTAINING 1"/>
    <property type="match status" value="1"/>
</dbReference>
<dbReference type="OrthoDB" id="39587at2759"/>
<dbReference type="SUPFAM" id="SSF51197">
    <property type="entry name" value="Clavaminate synthase-like"/>
    <property type="match status" value="1"/>
</dbReference>
<feature type="region of interest" description="Disordered" evidence="2">
    <location>
        <begin position="1"/>
        <end position="21"/>
    </location>
</feature>
<protein>
    <submittedName>
        <fullName evidence="3">Uncharacterized protein</fullName>
    </submittedName>
</protein>
<proteinExistence type="predicted"/>
<comment type="caution">
    <text evidence="3">The sequence shown here is derived from an EMBL/GenBank/DDBJ whole genome shotgun (WGS) entry which is preliminary data.</text>
</comment>
<reference evidence="3" key="1">
    <citation type="submission" date="2020-06" db="EMBL/GenBank/DDBJ databases">
        <authorList>
            <consortium name="Plant Systems Biology data submission"/>
        </authorList>
    </citation>
    <scope>NUCLEOTIDE SEQUENCE</scope>
    <source>
        <strain evidence="3">D6</strain>
    </source>
</reference>
<sequence length="418" mass="46629">MTATTTPATAETSATMATNSAEKSVVDKDKMIFTLSADQRKALLSNDSSEFEAAFDKIMSEIRATFDAEGFVLIRGLLEEEPLERLCEDGQKVADLVKLGSTFTSLKFGPIFSFPDASEKDVVCGQAFRDVAMRSTIPAFIARVLFYNQQGDDNNKDASLRLLKDCFLAKGKEQRFCGWHVDDSGFWPTDSQSNGVNVWISMDSMPAKYGGGLAISPKSHTAEWRQHAYETIGSTKIFPPEGVDVDGPMFKQVFGKTCSMSTLDPELNERIESSKIEYDYQKGDCLFCTRWLFHRSVQINEEGLKHYDNQECALKRYTVRYERGSAKLVRGLSVETAVLADKENSGKTLDDVCKASGPFYPQCWPMLTDPQEQEAKMKSLATGAFPAVEVKRQDIMKDMQARMAQQAKEEENKSSGGY</sequence>
<evidence type="ECO:0000256" key="1">
    <source>
        <dbReference type="ARBA" id="ARBA00001962"/>
    </source>
</evidence>
<dbReference type="PANTHER" id="PTHR20883:SF46">
    <property type="entry name" value="PHYTANOYL-COA HYDROXYLASE"/>
    <property type="match status" value="1"/>
</dbReference>
<keyword evidence="4" id="KW-1185">Reference proteome</keyword>
<dbReference type="InterPro" id="IPR008775">
    <property type="entry name" value="Phytyl_CoA_dOase-like"/>
</dbReference>